<dbReference type="InterPro" id="IPR038153">
    <property type="entry name" value="EvaA-like_sf"/>
</dbReference>
<dbReference type="Proteomes" id="UP000192445">
    <property type="component" value="Chromosome"/>
</dbReference>
<gene>
    <name evidence="2" type="ORF">B1H20_29860</name>
</gene>
<reference evidence="2 3" key="1">
    <citation type="submission" date="2017-03" db="EMBL/GenBank/DDBJ databases">
        <title>Complete Genome Sequence of a natural compounds producer, Streptomyces violaceus S21.</title>
        <authorList>
            <person name="Zhong C."/>
            <person name="Zhao Z."/>
            <person name="Fu J."/>
            <person name="Zong G."/>
            <person name="Qin R."/>
            <person name="Cao G."/>
        </authorList>
    </citation>
    <scope>NUCLEOTIDE SEQUENCE [LARGE SCALE GENOMIC DNA]</scope>
    <source>
        <strain evidence="2 3">S21</strain>
    </source>
</reference>
<dbReference type="Gene3D" id="3.90.79.40">
    <property type="entry name" value="EvaA sugar 2,3-dehydratase subunit"/>
    <property type="match status" value="2"/>
</dbReference>
<proteinExistence type="predicted"/>
<dbReference type="GO" id="GO:0016829">
    <property type="term" value="F:lyase activity"/>
    <property type="evidence" value="ECO:0007669"/>
    <property type="project" value="InterPro"/>
</dbReference>
<sequence>MSAAVWADTRVRAGAARGFDAPVVLRPRHDVSVAERLARSAAAPEGAAIATEDVAGWLAERARAHPFEVTRIPFDALEGWGFEEGTGNLVHRSGRFFTVEGLDVSPGGAAPGWQQPVIVQPEVGILGLLCREIDGVAHFLLQAKMEPGNVHLLQLSPTVQATHSNYTRVHRGGRVRYVEYFTDPGRGRVVTDALQSEHGSWFLRKANRNMVVEVHEDVEPHEDFRWLTLGQIHRLLRRDHLVNMDTRTVLSCLPFADPHTGALHRDAEVLSWITGRRAAHRLRSRRIPLAAVAGWHRSADRIEHSGGGHFQVAAVAVRAGNREVGRWSQPLFAPVGTGVTAFVLRRFDGVAHVLVRERPEGGHGAALEFGPTVQCTPRAHRPPPAFLDLVLGAAPERIRYDTEHSEEGGRFLAARTRCLIVEATGEEAPARPPAGFRWVTPGQLTTLVQHGHCLNVQARTLLACLNSLEEESS</sequence>
<dbReference type="KEGG" id="svu:B1H20_29860"/>
<dbReference type="InterPro" id="IPR005212">
    <property type="entry name" value="EvaA-like"/>
</dbReference>
<accession>A0A1V0UIQ9</accession>
<dbReference type="STRING" id="1935.B1H20_29860"/>
<feature type="domain" description="dTDP-4-dehydro-6-deoxy-alpha-D-glucopyranose 2,3-dehydratase" evidence="1">
    <location>
        <begin position="267"/>
        <end position="465"/>
    </location>
</feature>
<organism evidence="2 3">
    <name type="scientific">Streptomyces violaceoruber</name>
    <dbReference type="NCBI Taxonomy" id="1935"/>
    <lineage>
        <taxon>Bacteria</taxon>
        <taxon>Bacillati</taxon>
        <taxon>Actinomycetota</taxon>
        <taxon>Actinomycetes</taxon>
        <taxon>Kitasatosporales</taxon>
        <taxon>Streptomycetaceae</taxon>
        <taxon>Streptomyces</taxon>
        <taxon>Streptomyces violaceoruber group</taxon>
    </lineage>
</organism>
<protein>
    <submittedName>
        <fullName evidence="2">NDP-hexose 2,3-dehydratase</fullName>
    </submittedName>
</protein>
<feature type="domain" description="dTDP-4-dehydro-6-deoxy-alpha-D-glucopyranose 2,3-dehydratase" evidence="1">
    <location>
        <begin position="52"/>
        <end position="253"/>
    </location>
</feature>
<dbReference type="AlphaFoldDB" id="A0A1V0UIQ9"/>
<dbReference type="RefSeq" id="WP_083193571.1">
    <property type="nucleotide sequence ID" value="NZ_CP020570.1"/>
</dbReference>
<evidence type="ECO:0000313" key="2">
    <source>
        <dbReference type="EMBL" id="ARF65145.1"/>
    </source>
</evidence>
<dbReference type="OrthoDB" id="9814961at2"/>
<dbReference type="EMBL" id="CP020570">
    <property type="protein sequence ID" value="ARF65145.1"/>
    <property type="molecule type" value="Genomic_DNA"/>
</dbReference>
<evidence type="ECO:0000313" key="3">
    <source>
        <dbReference type="Proteomes" id="UP000192445"/>
    </source>
</evidence>
<evidence type="ECO:0000259" key="1">
    <source>
        <dbReference type="Pfam" id="PF03559"/>
    </source>
</evidence>
<dbReference type="Pfam" id="PF03559">
    <property type="entry name" value="Hexose_dehydrat"/>
    <property type="match status" value="2"/>
</dbReference>
<name>A0A1V0UIQ9_STRVN</name>